<organism evidence="2 3">
    <name type="scientific">Spiroplasma chinense</name>
    <dbReference type="NCBI Taxonomy" id="216932"/>
    <lineage>
        <taxon>Bacteria</taxon>
        <taxon>Bacillati</taxon>
        <taxon>Mycoplasmatota</taxon>
        <taxon>Mollicutes</taxon>
        <taxon>Entomoplasmatales</taxon>
        <taxon>Spiroplasmataceae</taxon>
        <taxon>Spiroplasma</taxon>
    </lineage>
</organism>
<evidence type="ECO:0008006" key="4">
    <source>
        <dbReference type="Google" id="ProtNLM"/>
    </source>
</evidence>
<feature type="transmembrane region" description="Helical" evidence="1">
    <location>
        <begin position="48"/>
        <end position="71"/>
    </location>
</feature>
<evidence type="ECO:0000313" key="2">
    <source>
        <dbReference type="EMBL" id="QEH61916.1"/>
    </source>
</evidence>
<dbReference type="Proteomes" id="UP000323144">
    <property type="component" value="Chromosome"/>
</dbReference>
<proteinExistence type="predicted"/>
<keyword evidence="1" id="KW-0812">Transmembrane</keyword>
<keyword evidence="3" id="KW-1185">Reference proteome</keyword>
<accession>A0A5B9Y5C6</accession>
<keyword evidence="1" id="KW-1133">Transmembrane helix</keyword>
<feature type="transmembrane region" description="Helical" evidence="1">
    <location>
        <begin position="83"/>
        <end position="104"/>
    </location>
</feature>
<reference evidence="2 3" key="1">
    <citation type="submission" date="2019-08" db="EMBL/GenBank/DDBJ databases">
        <title>Complete genome sequence of Spiroplasma chinense CCH (DSM 19755).</title>
        <authorList>
            <person name="Shen H.-Y."/>
            <person name="Lin Y.-C."/>
            <person name="Chou L."/>
            <person name="Kuo C.-H."/>
        </authorList>
    </citation>
    <scope>NUCLEOTIDE SEQUENCE [LARGE SCALE GENOMIC DNA]</scope>
    <source>
        <strain evidence="2 3">CCH</strain>
    </source>
</reference>
<gene>
    <name evidence="2" type="ORF">SCHIN_v1c07210</name>
</gene>
<protein>
    <recommendedName>
        <fullName evidence="4">Transmembrane protein</fullName>
    </recommendedName>
</protein>
<evidence type="ECO:0000313" key="3">
    <source>
        <dbReference type="Proteomes" id="UP000323144"/>
    </source>
</evidence>
<keyword evidence="1" id="KW-0472">Membrane</keyword>
<name>A0A5B9Y5C6_9MOLU</name>
<dbReference type="RefSeq" id="WP_166508293.1">
    <property type="nucleotide sequence ID" value="NZ_CP043026.1"/>
</dbReference>
<dbReference type="EMBL" id="CP043026">
    <property type="protein sequence ID" value="QEH61916.1"/>
    <property type="molecule type" value="Genomic_DNA"/>
</dbReference>
<dbReference type="AlphaFoldDB" id="A0A5B9Y5C6"/>
<evidence type="ECO:0000256" key="1">
    <source>
        <dbReference type="SAM" id="Phobius"/>
    </source>
</evidence>
<feature type="transmembrane region" description="Helical" evidence="1">
    <location>
        <begin position="6"/>
        <end position="27"/>
    </location>
</feature>
<dbReference type="KEGG" id="schi:SCHIN_v1c07210"/>
<sequence length="176" mass="20605">MSKVITGIILISFCSALFLSAVIFMTIKLFKLKKLENQRIFKNKTSYIWFYIIVFCLTPLLFCSSLGLGIYSLTLNEESAKEITLAFNIVYLVYVGYILIVILVGEKYYKSMIVVQQNDIYYFVDGTKIAKSQIVGFNNTLRRNVLIINYLSEGRNEVYYIKYHWSLKDWFLEKDN</sequence>